<evidence type="ECO:0000313" key="4">
    <source>
        <dbReference type="Proteomes" id="UP000604046"/>
    </source>
</evidence>
<proteinExistence type="predicted"/>
<dbReference type="OrthoDB" id="428563at2759"/>
<gene>
    <name evidence="3" type="primary">yojK</name>
    <name evidence="3" type="ORF">SNAT2548_LOCUS3387</name>
</gene>
<feature type="region of interest" description="Disordered" evidence="2">
    <location>
        <begin position="304"/>
        <end position="402"/>
    </location>
</feature>
<feature type="compositionally biased region" description="Polar residues" evidence="2">
    <location>
        <begin position="391"/>
        <end position="402"/>
    </location>
</feature>
<evidence type="ECO:0000256" key="2">
    <source>
        <dbReference type="SAM" id="MobiDB-lite"/>
    </source>
</evidence>
<accession>A0A812IAG5</accession>
<dbReference type="EMBL" id="CAJNDS010000206">
    <property type="protein sequence ID" value="CAE7028117.1"/>
    <property type="molecule type" value="Genomic_DNA"/>
</dbReference>
<evidence type="ECO:0000313" key="3">
    <source>
        <dbReference type="EMBL" id="CAE7028117.1"/>
    </source>
</evidence>
<name>A0A812IAG5_9DINO</name>
<organism evidence="3 4">
    <name type="scientific">Symbiodinium natans</name>
    <dbReference type="NCBI Taxonomy" id="878477"/>
    <lineage>
        <taxon>Eukaryota</taxon>
        <taxon>Sar</taxon>
        <taxon>Alveolata</taxon>
        <taxon>Dinophyceae</taxon>
        <taxon>Suessiales</taxon>
        <taxon>Symbiodiniaceae</taxon>
        <taxon>Symbiodinium</taxon>
    </lineage>
</organism>
<keyword evidence="4" id="KW-1185">Reference proteome</keyword>
<comment type="caution">
    <text evidence="3">The sequence shown here is derived from an EMBL/GenBank/DDBJ whole genome shotgun (WGS) entry which is preliminary data.</text>
</comment>
<evidence type="ECO:0000256" key="1">
    <source>
        <dbReference type="SAM" id="Coils"/>
    </source>
</evidence>
<reference evidence="3" key="1">
    <citation type="submission" date="2021-02" db="EMBL/GenBank/DDBJ databases">
        <authorList>
            <person name="Dougan E. K."/>
            <person name="Rhodes N."/>
            <person name="Thang M."/>
            <person name="Chan C."/>
        </authorList>
    </citation>
    <scope>NUCLEOTIDE SEQUENCE</scope>
</reference>
<dbReference type="AlphaFoldDB" id="A0A812IAG5"/>
<keyword evidence="1" id="KW-0175">Coiled coil</keyword>
<dbReference type="Proteomes" id="UP000604046">
    <property type="component" value="Unassembled WGS sequence"/>
</dbReference>
<sequence length="402" mass="44930">MLEQLTSQKQMLEAKQREVNQLMSTQDQSQDAWQAEAAELAGLQANLTKEEGLYADLQKKVQKEIARLTDQQLAADKRLRELQAAYEKKQEKVDQLREQAVARGSIARNASQQADVVQANLAEAEGLVNKHRRLAETSEKVFLQAKMDVDHAERLCLDSEHEVAEKKELKLRVLAARSSLQSFYNNVDNLSRSLEGKIMDPEADAPKLFRADPLAAVALRSYNEMTASFRRLFVKSKDTYEVVAGSIPEIEGNAEAALKLLCDPFEAIEEEAQRAGNSTIFEEKCGPFLWSDLGVERRPFPSFAEMEPGRQESEDMQEEEPESPTNMWKDEEETEETQTGDLPSSPVGLPPLPLERLPTKTTHAPEPEPESMSPKTPVMGLPPPPLDRLPSKTTPSPNAVPD</sequence>
<feature type="coiled-coil region" evidence="1">
    <location>
        <begin position="2"/>
        <end position="127"/>
    </location>
</feature>
<protein>
    <submittedName>
        <fullName evidence="3">YojK protein</fullName>
    </submittedName>
</protein>